<reference evidence="2" key="1">
    <citation type="submission" date="2017-01" db="EMBL/GenBank/DDBJ databases">
        <authorList>
            <person name="Wang Y."/>
            <person name="White M."/>
            <person name="Kvist S."/>
            <person name="Moncalvo J.-M."/>
        </authorList>
    </citation>
    <scope>NUCLEOTIDE SEQUENCE [LARGE SCALE GENOMIC DNA]</scope>
    <source>
        <strain evidence="2">ID-206-W2</strain>
    </source>
</reference>
<protein>
    <submittedName>
        <fullName evidence="1">Uncharacterized protein</fullName>
    </submittedName>
</protein>
<keyword evidence="2" id="KW-1185">Reference proteome</keyword>
<name>A0A1R1X2G1_9FUNG</name>
<accession>A0A1R1X2G1</accession>
<evidence type="ECO:0000313" key="2">
    <source>
        <dbReference type="Proteomes" id="UP000187429"/>
    </source>
</evidence>
<proteinExistence type="predicted"/>
<dbReference type="EMBL" id="LSSM01007278">
    <property type="protein sequence ID" value="OMJ08809.1"/>
    <property type="molecule type" value="Genomic_DNA"/>
</dbReference>
<gene>
    <name evidence="1" type="ORF">AYI69_g10922</name>
</gene>
<dbReference type="AlphaFoldDB" id="A0A1R1X2G1"/>
<organism evidence="1 2">
    <name type="scientific">Smittium culicis</name>
    <dbReference type="NCBI Taxonomy" id="133412"/>
    <lineage>
        <taxon>Eukaryota</taxon>
        <taxon>Fungi</taxon>
        <taxon>Fungi incertae sedis</taxon>
        <taxon>Zoopagomycota</taxon>
        <taxon>Kickxellomycotina</taxon>
        <taxon>Harpellomycetes</taxon>
        <taxon>Harpellales</taxon>
        <taxon>Legeriomycetaceae</taxon>
        <taxon>Smittium</taxon>
    </lineage>
</organism>
<comment type="caution">
    <text evidence="1">The sequence shown here is derived from an EMBL/GenBank/DDBJ whole genome shotgun (WGS) entry which is preliminary data.</text>
</comment>
<dbReference type="Proteomes" id="UP000187429">
    <property type="component" value="Unassembled WGS sequence"/>
</dbReference>
<sequence length="115" mass="13429">MKTRYNCNQEHVFKPVEKVLVKIHGADNSDICKKEGHRSWNCSEGRAQNDFNDAQKEDKNVGQNAVWCIELEEILPEGLKFKDQEINKVDKMTMEELSEEHRNREKIQKVLDTAV</sequence>
<evidence type="ECO:0000313" key="1">
    <source>
        <dbReference type="EMBL" id="OMJ08809.1"/>
    </source>
</evidence>